<dbReference type="EMBL" id="AZBU02000009">
    <property type="protein sequence ID" value="TKR64697.1"/>
    <property type="molecule type" value="Genomic_DNA"/>
</dbReference>
<reference evidence="1 2" key="1">
    <citation type="journal article" date="2015" name="Genome Biol.">
        <title>Comparative genomics of Steinernema reveals deeply conserved gene regulatory networks.</title>
        <authorList>
            <person name="Dillman A.R."/>
            <person name="Macchietto M."/>
            <person name="Porter C.F."/>
            <person name="Rogers A."/>
            <person name="Williams B."/>
            <person name="Antoshechkin I."/>
            <person name="Lee M.M."/>
            <person name="Goodwin Z."/>
            <person name="Lu X."/>
            <person name="Lewis E.E."/>
            <person name="Goodrich-Blair H."/>
            <person name="Stock S.P."/>
            <person name="Adams B.J."/>
            <person name="Sternberg P.W."/>
            <person name="Mortazavi A."/>
        </authorList>
    </citation>
    <scope>NUCLEOTIDE SEQUENCE [LARGE SCALE GENOMIC DNA]</scope>
    <source>
        <strain evidence="1 2">ALL</strain>
    </source>
</reference>
<protein>
    <submittedName>
        <fullName evidence="1">Uncharacterized protein</fullName>
    </submittedName>
</protein>
<gene>
    <name evidence="1" type="ORF">L596_025187</name>
</gene>
<reference evidence="1 2" key="2">
    <citation type="journal article" date="2019" name="G3 (Bethesda)">
        <title>Hybrid Assembly of the Genome of the Entomopathogenic Nematode Steinernema carpocapsae Identifies the X-Chromosome.</title>
        <authorList>
            <person name="Serra L."/>
            <person name="Macchietto M."/>
            <person name="Macias-Munoz A."/>
            <person name="McGill C.J."/>
            <person name="Rodriguez I.M."/>
            <person name="Rodriguez B."/>
            <person name="Murad R."/>
            <person name="Mortazavi A."/>
        </authorList>
    </citation>
    <scope>NUCLEOTIDE SEQUENCE [LARGE SCALE GENOMIC DNA]</scope>
    <source>
        <strain evidence="1 2">ALL</strain>
    </source>
</reference>
<dbReference type="AlphaFoldDB" id="A0A4U5M724"/>
<organism evidence="1 2">
    <name type="scientific">Steinernema carpocapsae</name>
    <name type="common">Entomopathogenic nematode</name>
    <dbReference type="NCBI Taxonomy" id="34508"/>
    <lineage>
        <taxon>Eukaryota</taxon>
        <taxon>Metazoa</taxon>
        <taxon>Ecdysozoa</taxon>
        <taxon>Nematoda</taxon>
        <taxon>Chromadorea</taxon>
        <taxon>Rhabditida</taxon>
        <taxon>Tylenchina</taxon>
        <taxon>Panagrolaimomorpha</taxon>
        <taxon>Strongyloidoidea</taxon>
        <taxon>Steinernematidae</taxon>
        <taxon>Steinernema</taxon>
    </lineage>
</organism>
<dbReference type="Proteomes" id="UP000298663">
    <property type="component" value="Unassembled WGS sequence"/>
</dbReference>
<keyword evidence="2" id="KW-1185">Reference proteome</keyword>
<evidence type="ECO:0000313" key="1">
    <source>
        <dbReference type="EMBL" id="TKR64697.1"/>
    </source>
</evidence>
<evidence type="ECO:0000313" key="2">
    <source>
        <dbReference type="Proteomes" id="UP000298663"/>
    </source>
</evidence>
<comment type="caution">
    <text evidence="1">The sequence shown here is derived from an EMBL/GenBank/DDBJ whole genome shotgun (WGS) entry which is preliminary data.</text>
</comment>
<sequence length="83" mass="9682">MIWLRLPSDFWLRRFRQFSILFANFKLYMVDLLFLTHRRTSPPAPLRLVVRRLKFHSSRHLLSASVGCTTSSSCFGFPPPSGL</sequence>
<proteinExistence type="predicted"/>
<name>A0A4U5M724_STECR</name>
<accession>A0A4U5M724</accession>